<gene>
    <name evidence="1" type="ordered locus">SM11_pC0390</name>
</gene>
<dbReference type="EMBL" id="CP001831">
    <property type="protein sequence ID" value="AEH81463.1"/>
    <property type="molecule type" value="Genomic_DNA"/>
</dbReference>
<organism evidence="1 2">
    <name type="scientific">Sinorhizobium meliloti (strain SM11)</name>
    <dbReference type="NCBI Taxonomy" id="707241"/>
    <lineage>
        <taxon>Bacteria</taxon>
        <taxon>Pseudomonadati</taxon>
        <taxon>Pseudomonadota</taxon>
        <taxon>Alphaproteobacteria</taxon>
        <taxon>Hyphomicrobiales</taxon>
        <taxon>Rhizobiaceae</taxon>
        <taxon>Sinorhizobium/Ensifer group</taxon>
        <taxon>Sinorhizobium</taxon>
    </lineage>
</organism>
<dbReference type="KEGG" id="smx:SM11_pC0390"/>
<dbReference type="Proteomes" id="UP000009045">
    <property type="component" value="Plasmid pSmeSM11c"/>
</dbReference>
<sequence>MAALWREPDSGQRASELLKSTHLCRRRRHLEGPDWAQSSRSLRPSLTTARNRREPFVTSPVHGLLRGCSRSGPRRSHNIDWNVRYRAASLMLLYRFPGSTPVRHAALFPISSVRLKLVCMFIQIPALCGNTWRGAERYPWLSVSALPLYVRCGCEGD</sequence>
<proteinExistence type="predicted"/>
<evidence type="ECO:0000313" key="1">
    <source>
        <dbReference type="EMBL" id="AEH81463.1"/>
    </source>
</evidence>
<name>F7XCQ3_SINMM</name>
<keyword evidence="1" id="KW-0614">Plasmid</keyword>
<protein>
    <submittedName>
        <fullName evidence="1">Uncharacterized protein</fullName>
    </submittedName>
</protein>
<accession>F7XCQ3</accession>
<geneLocation type="plasmid" evidence="1 2">
    <name>pSmeSM11c</name>
</geneLocation>
<evidence type="ECO:0000313" key="2">
    <source>
        <dbReference type="Proteomes" id="UP000009045"/>
    </source>
</evidence>
<dbReference type="HOGENOM" id="CLU_1676678_0_0_5"/>
<reference evidence="1 2" key="1">
    <citation type="journal article" date="2011" name="J. Biotechnol.">
        <title>The complete genome sequence of the dominant Sinorhizobium meliloti field isolate SM11 extends the S. meliloti pan-genome.</title>
        <authorList>
            <person name="Schneiker-Bekel S."/>
            <person name="Wibberg D."/>
            <person name="Bekel T."/>
            <person name="Blom J."/>
            <person name="Linke B."/>
            <person name="Neuweger H."/>
            <person name="Stiens M."/>
            <person name="Vorholter F.J."/>
            <person name="Weidner S."/>
            <person name="Goesmann A."/>
            <person name="Puhler A."/>
            <person name="Schluter A."/>
        </authorList>
    </citation>
    <scope>NUCLEOTIDE SEQUENCE [LARGE SCALE GENOMIC DNA]</scope>
    <source>
        <strain evidence="1 2">SM11</strain>
        <plasmid evidence="2">pSmeSM11c</plasmid>
    </source>
</reference>
<dbReference type="AlphaFoldDB" id="F7XCQ3"/>